<organism evidence="1 2">
    <name type="scientific">Hartmannibacter diazotrophicus</name>
    <dbReference type="NCBI Taxonomy" id="1482074"/>
    <lineage>
        <taxon>Bacteria</taxon>
        <taxon>Pseudomonadati</taxon>
        <taxon>Pseudomonadota</taxon>
        <taxon>Alphaproteobacteria</taxon>
        <taxon>Hyphomicrobiales</taxon>
        <taxon>Pleomorphomonadaceae</taxon>
        <taxon>Hartmannibacter</taxon>
    </lineage>
</organism>
<accession>A0A2C9D652</accession>
<sequence>MATDQNGGIGELDGKAVERNAELMREIDAIVARQGGMAHADQLYLMIGTLAAGIADIASKRPGDTAANAERIRQAATVLLISLVDGHVEAREERGAVVQ</sequence>
<gene>
    <name evidence="1" type="ORF">HDIA_2246</name>
</gene>
<proteinExistence type="predicted"/>
<evidence type="ECO:0000313" key="1">
    <source>
        <dbReference type="EMBL" id="SON55787.1"/>
    </source>
</evidence>
<dbReference type="RefSeq" id="WP_099556247.1">
    <property type="nucleotide sequence ID" value="NZ_LT960614.1"/>
</dbReference>
<dbReference type="AlphaFoldDB" id="A0A2C9D652"/>
<reference evidence="2" key="1">
    <citation type="submission" date="2017-09" db="EMBL/GenBank/DDBJ databases">
        <title>Genome sequence of Nannocystis excedens DSM 71.</title>
        <authorList>
            <person name="Blom J."/>
        </authorList>
    </citation>
    <scope>NUCLEOTIDE SEQUENCE [LARGE SCALE GENOMIC DNA]</scope>
    <source>
        <strain evidence="2">type strain: E19</strain>
    </source>
</reference>
<dbReference type="Proteomes" id="UP000223606">
    <property type="component" value="Chromosome 1"/>
</dbReference>
<protein>
    <submittedName>
        <fullName evidence="1">Uncharacterized protein</fullName>
    </submittedName>
</protein>
<name>A0A2C9D652_9HYPH</name>
<evidence type="ECO:0000313" key="2">
    <source>
        <dbReference type="Proteomes" id="UP000223606"/>
    </source>
</evidence>
<dbReference type="EMBL" id="LT960614">
    <property type="protein sequence ID" value="SON55787.1"/>
    <property type="molecule type" value="Genomic_DNA"/>
</dbReference>
<dbReference type="KEGG" id="hdi:HDIA_2246"/>
<keyword evidence="2" id="KW-1185">Reference proteome</keyword>